<dbReference type="SUPFAM" id="SSF46785">
    <property type="entry name" value="Winged helix' DNA-binding domain"/>
    <property type="match status" value="1"/>
</dbReference>
<dbReference type="GO" id="GO:0006950">
    <property type="term" value="P:response to stress"/>
    <property type="evidence" value="ECO:0007669"/>
    <property type="project" value="TreeGrafter"/>
</dbReference>
<dbReference type="PRINTS" id="PR00598">
    <property type="entry name" value="HTHMARR"/>
</dbReference>
<sequence>MSAADREGDAVDRLLAQWRRERPDLDVAPMGVVGRISRAARLVELEQRATFAAHGLDRASFDALATLRRAGTPHQLTPGQLMATAMVSSGAITQRLDRLEERGLVRREPAPHDARVVLVTLTPAGRAAVDAVLPDHLATEERLLAGLTPEERGRLADLLRRFLLVADPASGPGDGSGA</sequence>
<accession>A0A6J4PCB6</accession>
<dbReference type="Pfam" id="PF12802">
    <property type="entry name" value="MarR_2"/>
    <property type="match status" value="1"/>
</dbReference>
<reference evidence="2" key="1">
    <citation type="submission" date="2020-02" db="EMBL/GenBank/DDBJ databases">
        <authorList>
            <person name="Meier V. D."/>
        </authorList>
    </citation>
    <scope>NUCLEOTIDE SEQUENCE</scope>
    <source>
        <strain evidence="2">AVDCRST_MAG35</strain>
    </source>
</reference>
<dbReference type="GO" id="GO:0003700">
    <property type="term" value="F:DNA-binding transcription factor activity"/>
    <property type="evidence" value="ECO:0007669"/>
    <property type="project" value="InterPro"/>
</dbReference>
<gene>
    <name evidence="2" type="ORF">AVDCRST_MAG35-1210</name>
</gene>
<organism evidence="2">
    <name type="scientific">uncultured Quadrisphaera sp</name>
    <dbReference type="NCBI Taxonomy" id="904978"/>
    <lineage>
        <taxon>Bacteria</taxon>
        <taxon>Bacillati</taxon>
        <taxon>Actinomycetota</taxon>
        <taxon>Actinomycetes</taxon>
        <taxon>Kineosporiales</taxon>
        <taxon>Kineosporiaceae</taxon>
        <taxon>Quadrisphaera</taxon>
        <taxon>environmental samples</taxon>
    </lineage>
</organism>
<evidence type="ECO:0000259" key="1">
    <source>
        <dbReference type="PROSITE" id="PS50995"/>
    </source>
</evidence>
<dbReference type="InterPro" id="IPR000835">
    <property type="entry name" value="HTH_MarR-typ"/>
</dbReference>
<protein>
    <submittedName>
        <fullName evidence="2">Transcriptional regulator, MarR family</fullName>
    </submittedName>
</protein>
<dbReference type="AlphaFoldDB" id="A0A6J4PCB6"/>
<name>A0A6J4PCB6_9ACTN</name>
<dbReference type="PANTHER" id="PTHR33164">
    <property type="entry name" value="TRANSCRIPTIONAL REGULATOR, MARR FAMILY"/>
    <property type="match status" value="1"/>
</dbReference>
<proteinExistence type="predicted"/>
<dbReference type="Gene3D" id="1.10.10.10">
    <property type="entry name" value="Winged helix-like DNA-binding domain superfamily/Winged helix DNA-binding domain"/>
    <property type="match status" value="1"/>
</dbReference>
<dbReference type="SMART" id="SM00347">
    <property type="entry name" value="HTH_MARR"/>
    <property type="match status" value="1"/>
</dbReference>
<dbReference type="PANTHER" id="PTHR33164:SF104">
    <property type="entry name" value="TRANSCRIPTIONAL REGULATORY PROTEIN"/>
    <property type="match status" value="1"/>
</dbReference>
<evidence type="ECO:0000313" key="2">
    <source>
        <dbReference type="EMBL" id="CAA9406899.1"/>
    </source>
</evidence>
<dbReference type="InterPro" id="IPR039422">
    <property type="entry name" value="MarR/SlyA-like"/>
</dbReference>
<dbReference type="InterPro" id="IPR036388">
    <property type="entry name" value="WH-like_DNA-bd_sf"/>
</dbReference>
<dbReference type="PROSITE" id="PS50995">
    <property type="entry name" value="HTH_MARR_2"/>
    <property type="match status" value="1"/>
</dbReference>
<feature type="domain" description="HTH marR-type" evidence="1">
    <location>
        <begin position="26"/>
        <end position="164"/>
    </location>
</feature>
<dbReference type="EMBL" id="CADCUY010000251">
    <property type="protein sequence ID" value="CAA9406899.1"/>
    <property type="molecule type" value="Genomic_DNA"/>
</dbReference>
<dbReference type="InterPro" id="IPR036390">
    <property type="entry name" value="WH_DNA-bd_sf"/>
</dbReference>